<dbReference type="Gene3D" id="3.30.43.10">
    <property type="entry name" value="Uridine Diphospho-n-acetylenolpyruvylglucosamine Reductase, domain 2"/>
    <property type="match status" value="1"/>
</dbReference>
<dbReference type="Gene3D" id="3.40.462.20">
    <property type="match status" value="1"/>
</dbReference>
<feature type="domain" description="FAD-binding PCMH-type" evidence="6">
    <location>
        <begin position="47"/>
        <end position="216"/>
    </location>
</feature>
<protein>
    <submittedName>
        <fullName evidence="7">FAD-binding oxidoreductase</fullName>
    </submittedName>
</protein>
<comment type="caution">
    <text evidence="7">The sequence shown here is derived from an EMBL/GenBank/DDBJ whole genome shotgun (WGS) entry which is preliminary data.</text>
</comment>
<organism evidence="7 8">
    <name type="scientific">Actinoallomurus acaciae</name>
    <dbReference type="NCBI Taxonomy" id="502577"/>
    <lineage>
        <taxon>Bacteria</taxon>
        <taxon>Bacillati</taxon>
        <taxon>Actinomycetota</taxon>
        <taxon>Actinomycetes</taxon>
        <taxon>Streptosporangiales</taxon>
        <taxon>Thermomonosporaceae</taxon>
        <taxon>Actinoallomurus</taxon>
    </lineage>
</organism>
<evidence type="ECO:0000313" key="7">
    <source>
        <dbReference type="EMBL" id="MFB9831722.1"/>
    </source>
</evidence>
<sequence length="470" mass="49904">MSDVGNIYTNALARDDVAWLAARVEGAVMLPSEDGYAEECATYNLSLSLRPAVVVAAASEKDVAAAVTFAAERGLAVAVKTTGHQIPLPADGAVLVTTRRMKGVTVDAERQTVRVEAGALWQEVVDAAAREGLAPLCGSAPGVGVAGYVLGGGQSPVLGRSRGFAADHVRSLEVVTANGEMLTVDAGNEPDLFWALRGGKGNFAVVTSLELDLFPVTRFYGGGLYFPGERTAEVLHAWRTWVSDLPEEMTSSVSVLRLPPDPALPEPLRGAFTVHVRVAHLGPAADAERLVAPLRALGPVLLDTLSDKPFRAIGEIHADPVDPLPYWDRTTMLRELPAEAIDALVEVVGPDSGCALAAVEIRSLGGAFDRPPAVPNAVSTRGLPFVVFAFGVGAPDQAISLRARLARVVDVLRPWSAERKMINFLSADEATTADGVEEAYGPELYRRLAEVKKAYDPANVFRLFYNIPPG</sequence>
<evidence type="ECO:0000256" key="5">
    <source>
        <dbReference type="ARBA" id="ARBA00023002"/>
    </source>
</evidence>
<gene>
    <name evidence="7" type="ORF">ACFFNX_05925</name>
</gene>
<evidence type="ECO:0000256" key="4">
    <source>
        <dbReference type="ARBA" id="ARBA00022827"/>
    </source>
</evidence>
<dbReference type="Pfam" id="PF01565">
    <property type="entry name" value="FAD_binding_4"/>
    <property type="match status" value="1"/>
</dbReference>
<accession>A0ABV5YC97</accession>
<evidence type="ECO:0000313" key="8">
    <source>
        <dbReference type="Proteomes" id="UP001589627"/>
    </source>
</evidence>
<keyword evidence="8" id="KW-1185">Reference proteome</keyword>
<evidence type="ECO:0000259" key="6">
    <source>
        <dbReference type="PROSITE" id="PS51387"/>
    </source>
</evidence>
<dbReference type="PROSITE" id="PS51387">
    <property type="entry name" value="FAD_PCMH"/>
    <property type="match status" value="1"/>
</dbReference>
<evidence type="ECO:0000256" key="3">
    <source>
        <dbReference type="ARBA" id="ARBA00022630"/>
    </source>
</evidence>
<dbReference type="Pfam" id="PF08031">
    <property type="entry name" value="BBE"/>
    <property type="match status" value="1"/>
</dbReference>
<evidence type="ECO:0000256" key="1">
    <source>
        <dbReference type="ARBA" id="ARBA00001974"/>
    </source>
</evidence>
<dbReference type="Gene3D" id="3.30.465.10">
    <property type="match status" value="1"/>
</dbReference>
<keyword evidence="4" id="KW-0274">FAD</keyword>
<dbReference type="RefSeq" id="WP_378196381.1">
    <property type="nucleotide sequence ID" value="NZ_JBHLZP010000026.1"/>
</dbReference>
<keyword evidence="5" id="KW-0560">Oxidoreductase</keyword>
<dbReference type="InterPro" id="IPR016167">
    <property type="entry name" value="FAD-bd_PCMH_sub1"/>
</dbReference>
<comment type="similarity">
    <text evidence="2">Belongs to the oxygen-dependent FAD-linked oxidoreductase family.</text>
</comment>
<dbReference type="InterPro" id="IPR006094">
    <property type="entry name" value="Oxid_FAD_bind_N"/>
</dbReference>
<dbReference type="InterPro" id="IPR016169">
    <property type="entry name" value="FAD-bd_PCMH_sub2"/>
</dbReference>
<proteinExistence type="inferred from homology"/>
<dbReference type="Proteomes" id="UP001589627">
    <property type="component" value="Unassembled WGS sequence"/>
</dbReference>
<dbReference type="EMBL" id="JBHLZP010000026">
    <property type="protein sequence ID" value="MFB9831722.1"/>
    <property type="molecule type" value="Genomic_DNA"/>
</dbReference>
<dbReference type="PANTHER" id="PTHR42973">
    <property type="entry name" value="BINDING OXIDOREDUCTASE, PUTATIVE (AFU_ORTHOLOGUE AFUA_1G17690)-RELATED"/>
    <property type="match status" value="1"/>
</dbReference>
<keyword evidence="3" id="KW-0285">Flavoprotein</keyword>
<dbReference type="PANTHER" id="PTHR42973:SF39">
    <property type="entry name" value="FAD-BINDING PCMH-TYPE DOMAIN-CONTAINING PROTEIN"/>
    <property type="match status" value="1"/>
</dbReference>
<dbReference type="SUPFAM" id="SSF56176">
    <property type="entry name" value="FAD-binding/transporter-associated domain-like"/>
    <property type="match status" value="1"/>
</dbReference>
<evidence type="ECO:0000256" key="2">
    <source>
        <dbReference type="ARBA" id="ARBA00005466"/>
    </source>
</evidence>
<dbReference type="InterPro" id="IPR050416">
    <property type="entry name" value="FAD-linked_Oxidoreductase"/>
</dbReference>
<comment type="cofactor">
    <cofactor evidence="1">
        <name>FAD</name>
        <dbReference type="ChEBI" id="CHEBI:57692"/>
    </cofactor>
</comment>
<dbReference type="InterPro" id="IPR012951">
    <property type="entry name" value="BBE"/>
</dbReference>
<dbReference type="InterPro" id="IPR036318">
    <property type="entry name" value="FAD-bd_PCMH-like_sf"/>
</dbReference>
<reference evidence="7 8" key="1">
    <citation type="submission" date="2024-09" db="EMBL/GenBank/DDBJ databases">
        <authorList>
            <person name="Sun Q."/>
            <person name="Mori K."/>
        </authorList>
    </citation>
    <scope>NUCLEOTIDE SEQUENCE [LARGE SCALE GENOMIC DNA]</scope>
    <source>
        <strain evidence="7 8">TBRC 0563</strain>
    </source>
</reference>
<name>A0ABV5YC97_9ACTN</name>
<dbReference type="InterPro" id="IPR016166">
    <property type="entry name" value="FAD-bd_PCMH"/>
</dbReference>